<proteinExistence type="predicted"/>
<accession>A0A3P4B3F1</accession>
<protein>
    <submittedName>
        <fullName evidence="1">Uncharacterized protein</fullName>
    </submittedName>
</protein>
<gene>
    <name evidence="1" type="ORF">PIGHUM_01738</name>
</gene>
<evidence type="ECO:0000313" key="1">
    <source>
        <dbReference type="EMBL" id="VCU69675.1"/>
    </source>
</evidence>
<evidence type="ECO:0000313" key="2">
    <source>
        <dbReference type="Proteomes" id="UP000277294"/>
    </source>
</evidence>
<dbReference type="EMBL" id="UWPJ01000015">
    <property type="protein sequence ID" value="VCU69675.1"/>
    <property type="molecule type" value="Genomic_DNA"/>
</dbReference>
<sequence length="49" mass="5250">MAERIVVILILCVAIATPFGMAWLAANDLLVGVTDFPPPRALFGILRLA</sequence>
<name>A0A3P4B3F1_9BURK</name>
<organism evidence="1 2">
    <name type="scientific">Pigmentiphaga humi</name>
    <dbReference type="NCBI Taxonomy" id="2478468"/>
    <lineage>
        <taxon>Bacteria</taxon>
        <taxon>Pseudomonadati</taxon>
        <taxon>Pseudomonadota</taxon>
        <taxon>Betaproteobacteria</taxon>
        <taxon>Burkholderiales</taxon>
        <taxon>Alcaligenaceae</taxon>
        <taxon>Pigmentiphaga</taxon>
    </lineage>
</organism>
<keyword evidence="2" id="KW-1185">Reference proteome</keyword>
<dbReference type="AlphaFoldDB" id="A0A3P4B3F1"/>
<dbReference type="Proteomes" id="UP000277294">
    <property type="component" value="Unassembled WGS sequence"/>
</dbReference>
<reference evidence="1 2" key="1">
    <citation type="submission" date="2018-10" db="EMBL/GenBank/DDBJ databases">
        <authorList>
            <person name="Criscuolo A."/>
        </authorList>
    </citation>
    <scope>NUCLEOTIDE SEQUENCE [LARGE SCALE GENOMIC DNA]</scope>
    <source>
        <strain evidence="1">DnA1</strain>
    </source>
</reference>